<dbReference type="Proteomes" id="UP000323732">
    <property type="component" value="Unassembled WGS sequence"/>
</dbReference>
<evidence type="ECO:0000313" key="2">
    <source>
        <dbReference type="EMBL" id="TYS62235.1"/>
    </source>
</evidence>
<gene>
    <name evidence="2" type="ORF">FZD47_19390</name>
</gene>
<accession>A0A5D4SFF9</accession>
<sequence length="294" mass="32066">MEKGSLFLKIRRRLRKMKMTDRLKRIIHLAEGERVETGCRFIQPEHLLSGCLLERTGAFAELANKCRLDISSLRSASVKNSEEGGSLLLGFPAEISEETKVVMEAAAGYMKKYGQMILNEGHLLKALLSCDSLADLAGKEDKQQMLAIGAAARDLAVHLASYSPPDKLFSAVRRAGKKDREMLAAFAEAHFSAEWAQTAEAGMEQEEPPVYIAFSGDGELIGFAVFDSYKGKKGYFGPMGVAGGIREKGTGSALLHACLKNMKEIGYEYAVIGGAGPIEFYEKSCQAVVIPYPD</sequence>
<dbReference type="InterPro" id="IPR016181">
    <property type="entry name" value="Acyl_CoA_acyltransferase"/>
</dbReference>
<dbReference type="AlphaFoldDB" id="A0A5D4SFF9"/>
<keyword evidence="2" id="KW-0808">Transferase</keyword>
<dbReference type="SUPFAM" id="SSF81923">
    <property type="entry name" value="Double Clp-N motif"/>
    <property type="match status" value="1"/>
</dbReference>
<proteinExistence type="predicted"/>
<dbReference type="SUPFAM" id="SSF55729">
    <property type="entry name" value="Acyl-CoA N-acyltransferases (Nat)"/>
    <property type="match status" value="1"/>
</dbReference>
<dbReference type="Gene3D" id="1.10.1780.10">
    <property type="entry name" value="Clp, N-terminal domain"/>
    <property type="match status" value="1"/>
</dbReference>
<feature type="domain" description="N-acetyltransferase" evidence="1">
    <location>
        <begin position="170"/>
        <end position="294"/>
    </location>
</feature>
<reference evidence="2 3" key="1">
    <citation type="submission" date="2019-08" db="EMBL/GenBank/DDBJ databases">
        <title>Bacillus genomes from the desert of Cuatro Cienegas, Coahuila.</title>
        <authorList>
            <person name="Olmedo-Alvarez G."/>
        </authorList>
    </citation>
    <scope>NUCLEOTIDE SEQUENCE [LARGE SCALE GENOMIC DNA]</scope>
    <source>
        <strain evidence="2 3">CH37_1T</strain>
    </source>
</reference>
<dbReference type="InterPro" id="IPR000182">
    <property type="entry name" value="GNAT_dom"/>
</dbReference>
<name>A0A5D4SFF9_9BACI</name>
<dbReference type="Pfam" id="PF00583">
    <property type="entry name" value="Acetyltransf_1"/>
    <property type="match status" value="1"/>
</dbReference>
<comment type="caution">
    <text evidence="2">The sequence shown here is derived from an EMBL/GenBank/DDBJ whole genome shotgun (WGS) entry which is preliminary data.</text>
</comment>
<protein>
    <submittedName>
        <fullName evidence="2">GNAT family N-acetyltransferase</fullName>
    </submittedName>
</protein>
<dbReference type="Pfam" id="PF02861">
    <property type="entry name" value="Clp_N"/>
    <property type="match status" value="1"/>
</dbReference>
<dbReference type="GO" id="GO:0016747">
    <property type="term" value="F:acyltransferase activity, transferring groups other than amino-acyl groups"/>
    <property type="evidence" value="ECO:0007669"/>
    <property type="project" value="InterPro"/>
</dbReference>
<dbReference type="EMBL" id="VTES01000005">
    <property type="protein sequence ID" value="TYS62235.1"/>
    <property type="molecule type" value="Genomic_DNA"/>
</dbReference>
<dbReference type="InterPro" id="IPR036628">
    <property type="entry name" value="Clp_N_dom_sf"/>
</dbReference>
<dbReference type="CDD" id="cd04301">
    <property type="entry name" value="NAT_SF"/>
    <property type="match status" value="1"/>
</dbReference>
<evidence type="ECO:0000313" key="3">
    <source>
        <dbReference type="Proteomes" id="UP000323732"/>
    </source>
</evidence>
<dbReference type="PROSITE" id="PS51186">
    <property type="entry name" value="GNAT"/>
    <property type="match status" value="1"/>
</dbReference>
<organism evidence="2 3">
    <name type="scientific">Bacillus infantis</name>
    <dbReference type="NCBI Taxonomy" id="324767"/>
    <lineage>
        <taxon>Bacteria</taxon>
        <taxon>Bacillati</taxon>
        <taxon>Bacillota</taxon>
        <taxon>Bacilli</taxon>
        <taxon>Bacillales</taxon>
        <taxon>Bacillaceae</taxon>
        <taxon>Bacillus</taxon>
    </lineage>
</organism>
<dbReference type="Gene3D" id="3.40.630.30">
    <property type="match status" value="1"/>
</dbReference>
<evidence type="ECO:0000259" key="1">
    <source>
        <dbReference type="PROSITE" id="PS51186"/>
    </source>
</evidence>
<dbReference type="InterPro" id="IPR004176">
    <property type="entry name" value="Clp_R_N"/>
</dbReference>